<dbReference type="PROSITE" id="PS50956">
    <property type="entry name" value="HTH_ASNC_2"/>
    <property type="match status" value="1"/>
</dbReference>
<dbReference type="Pfam" id="PF13412">
    <property type="entry name" value="HTH_24"/>
    <property type="match status" value="1"/>
</dbReference>
<dbReference type="PANTHER" id="PTHR30154">
    <property type="entry name" value="LEUCINE-RESPONSIVE REGULATORY PROTEIN"/>
    <property type="match status" value="1"/>
</dbReference>
<dbReference type="PRINTS" id="PR00033">
    <property type="entry name" value="HTHASNC"/>
</dbReference>
<dbReference type="Gene3D" id="3.30.70.920">
    <property type="match status" value="1"/>
</dbReference>
<keyword evidence="2" id="KW-0238">DNA-binding</keyword>
<evidence type="ECO:0000259" key="4">
    <source>
        <dbReference type="PROSITE" id="PS50956"/>
    </source>
</evidence>
<dbReference type="Pfam" id="PF01037">
    <property type="entry name" value="AsnC_trans_reg"/>
    <property type="match status" value="1"/>
</dbReference>
<keyword evidence="1" id="KW-0805">Transcription regulation</keyword>
<keyword evidence="3" id="KW-0804">Transcription</keyword>
<evidence type="ECO:0000256" key="1">
    <source>
        <dbReference type="ARBA" id="ARBA00023015"/>
    </source>
</evidence>
<keyword evidence="6" id="KW-1185">Reference proteome</keyword>
<dbReference type="InterPro" id="IPR036390">
    <property type="entry name" value="WH_DNA-bd_sf"/>
</dbReference>
<dbReference type="GO" id="GO:0043565">
    <property type="term" value="F:sequence-specific DNA binding"/>
    <property type="evidence" value="ECO:0007669"/>
    <property type="project" value="InterPro"/>
</dbReference>
<protein>
    <submittedName>
        <fullName evidence="5">Lrp/AsnC family transcriptional regulator</fullName>
    </submittedName>
</protein>
<reference evidence="5 6" key="1">
    <citation type="submission" date="2019-06" db="EMBL/GenBank/DDBJ databases">
        <title>Draft genome of Aliikangiella marina GYP-15.</title>
        <authorList>
            <person name="Wang G."/>
        </authorList>
    </citation>
    <scope>NUCLEOTIDE SEQUENCE [LARGE SCALE GENOMIC DNA]</scope>
    <source>
        <strain evidence="5 6">GYP-15</strain>
    </source>
</reference>
<evidence type="ECO:0000256" key="2">
    <source>
        <dbReference type="ARBA" id="ARBA00023125"/>
    </source>
</evidence>
<dbReference type="Gene3D" id="1.10.10.10">
    <property type="entry name" value="Winged helix-like DNA-binding domain superfamily/Winged helix DNA-binding domain"/>
    <property type="match status" value="1"/>
</dbReference>
<proteinExistence type="predicted"/>
<sequence length="156" mass="17320">MSKSVLTGLDWQILEFIQHDGRISISEIAAQLNRSRSNISEHIDKLQSEGIIQGFHAKINAEKLGFGIKAFVRLSAGSLKHREIVNSIIKLPEVLECHVLTGSELVIIQLVAKDMSHLRSVVDGFTQYGSTQTDIVFATVKDGIQINKNLRSLLQD</sequence>
<dbReference type="InterPro" id="IPR019888">
    <property type="entry name" value="Tscrpt_reg_AsnC-like"/>
</dbReference>
<dbReference type="GO" id="GO:0006355">
    <property type="term" value="P:regulation of DNA-templated transcription"/>
    <property type="evidence" value="ECO:0007669"/>
    <property type="project" value="UniProtKB-ARBA"/>
</dbReference>
<dbReference type="InterPro" id="IPR011991">
    <property type="entry name" value="ArsR-like_HTH"/>
</dbReference>
<dbReference type="CDD" id="cd00090">
    <property type="entry name" value="HTH_ARSR"/>
    <property type="match status" value="1"/>
</dbReference>
<gene>
    <name evidence="5" type="ORF">FLL45_12305</name>
</gene>
<dbReference type="InterPro" id="IPR000485">
    <property type="entry name" value="AsnC-type_HTH_dom"/>
</dbReference>
<dbReference type="SMART" id="SM00344">
    <property type="entry name" value="HTH_ASNC"/>
    <property type="match status" value="1"/>
</dbReference>
<evidence type="ECO:0000256" key="3">
    <source>
        <dbReference type="ARBA" id="ARBA00023163"/>
    </source>
</evidence>
<dbReference type="SUPFAM" id="SSF46785">
    <property type="entry name" value="Winged helix' DNA-binding domain"/>
    <property type="match status" value="1"/>
</dbReference>
<feature type="domain" description="HTH asnC-type" evidence="4">
    <location>
        <begin position="6"/>
        <end position="67"/>
    </location>
</feature>
<dbReference type="Proteomes" id="UP000317839">
    <property type="component" value="Unassembled WGS sequence"/>
</dbReference>
<dbReference type="InterPro" id="IPR019887">
    <property type="entry name" value="Tscrpt_reg_AsnC/Lrp_C"/>
</dbReference>
<evidence type="ECO:0000313" key="5">
    <source>
        <dbReference type="EMBL" id="TQV73649.1"/>
    </source>
</evidence>
<dbReference type="EMBL" id="VIKR01000003">
    <property type="protein sequence ID" value="TQV73649.1"/>
    <property type="molecule type" value="Genomic_DNA"/>
</dbReference>
<dbReference type="RefSeq" id="WP_142942357.1">
    <property type="nucleotide sequence ID" value="NZ_VIKR01000003.1"/>
</dbReference>
<dbReference type="InterPro" id="IPR036388">
    <property type="entry name" value="WH-like_DNA-bd_sf"/>
</dbReference>
<dbReference type="PANTHER" id="PTHR30154:SF34">
    <property type="entry name" value="TRANSCRIPTIONAL REGULATOR AZLB"/>
    <property type="match status" value="1"/>
</dbReference>
<comment type="caution">
    <text evidence="5">The sequence shown here is derived from an EMBL/GenBank/DDBJ whole genome shotgun (WGS) entry which is preliminary data.</text>
</comment>
<accession>A0A545T8W6</accession>
<dbReference type="OrthoDB" id="5476at2"/>
<dbReference type="GO" id="GO:0005829">
    <property type="term" value="C:cytosol"/>
    <property type="evidence" value="ECO:0007669"/>
    <property type="project" value="TreeGrafter"/>
</dbReference>
<dbReference type="GO" id="GO:0043200">
    <property type="term" value="P:response to amino acid"/>
    <property type="evidence" value="ECO:0007669"/>
    <property type="project" value="TreeGrafter"/>
</dbReference>
<name>A0A545T8W6_9GAMM</name>
<evidence type="ECO:0000313" key="6">
    <source>
        <dbReference type="Proteomes" id="UP000317839"/>
    </source>
</evidence>
<organism evidence="5 6">
    <name type="scientific">Aliikangiella marina</name>
    <dbReference type="NCBI Taxonomy" id="1712262"/>
    <lineage>
        <taxon>Bacteria</taxon>
        <taxon>Pseudomonadati</taxon>
        <taxon>Pseudomonadota</taxon>
        <taxon>Gammaproteobacteria</taxon>
        <taxon>Oceanospirillales</taxon>
        <taxon>Pleioneaceae</taxon>
        <taxon>Aliikangiella</taxon>
    </lineage>
</organism>
<dbReference type="AlphaFoldDB" id="A0A545T8W6"/>